<evidence type="ECO:0000256" key="1">
    <source>
        <dbReference type="SAM" id="MobiDB-lite"/>
    </source>
</evidence>
<feature type="region of interest" description="Disordered" evidence="1">
    <location>
        <begin position="296"/>
        <end position="331"/>
    </location>
</feature>
<sequence>MDVSLHLGAHRTGVTTFQHFLRRNAPSLRRMGLAAWLAPDTRRGMMSALVRRPEAVSLIDERVGRRSLRAMRLRQERLARHGVRRLIVSEPAMIGMPAQCLVQERLYPWPGERLGRFLPAFEDRCDRIVLTIRAYDRFWASLMAQAVVCGHPLPSRALLDRLVLQPLRWRRLVEEVSACFPQAEILVLPFERLAGMPERQLAAMTGRPLPLGVAGHMAGVRDWHRRSPSTPHLGRVLSDHSGSLPSPLSVDVTGRWQPFDDVQRAAFAEHYAEDLAWLRSGANGRATLIATADANELRPVDRTEGRQPDDRKTATTGVGGTGHEGAAWPLS</sequence>
<comment type="caution">
    <text evidence="2">The sequence shown here is derived from an EMBL/GenBank/DDBJ whole genome shotgun (WGS) entry which is preliminary data.</text>
</comment>
<dbReference type="Proteomes" id="UP001597108">
    <property type="component" value="Unassembled WGS sequence"/>
</dbReference>
<evidence type="ECO:0008006" key="4">
    <source>
        <dbReference type="Google" id="ProtNLM"/>
    </source>
</evidence>
<dbReference type="InterPro" id="IPR027417">
    <property type="entry name" value="P-loop_NTPase"/>
</dbReference>
<name>A0ABW3IR07_9RHOB</name>
<organism evidence="2 3">
    <name type="scientific">Tropicimonas aquimaris</name>
    <dbReference type="NCBI Taxonomy" id="914152"/>
    <lineage>
        <taxon>Bacteria</taxon>
        <taxon>Pseudomonadati</taxon>
        <taxon>Pseudomonadota</taxon>
        <taxon>Alphaproteobacteria</taxon>
        <taxon>Rhodobacterales</taxon>
        <taxon>Roseobacteraceae</taxon>
        <taxon>Tropicimonas</taxon>
    </lineage>
</organism>
<accession>A0ABW3IR07</accession>
<evidence type="ECO:0000313" key="2">
    <source>
        <dbReference type="EMBL" id="MFD0980170.1"/>
    </source>
</evidence>
<dbReference type="SUPFAM" id="SSF52540">
    <property type="entry name" value="P-loop containing nucleoside triphosphate hydrolases"/>
    <property type="match status" value="1"/>
</dbReference>
<dbReference type="EMBL" id="JBHTJT010000012">
    <property type="protein sequence ID" value="MFD0980170.1"/>
    <property type="molecule type" value="Genomic_DNA"/>
</dbReference>
<dbReference type="RefSeq" id="WP_386074496.1">
    <property type="nucleotide sequence ID" value="NZ_JBHTJT010000012.1"/>
</dbReference>
<keyword evidence="3" id="KW-1185">Reference proteome</keyword>
<proteinExistence type="predicted"/>
<protein>
    <recommendedName>
        <fullName evidence="4">Sulfotransferase family protein</fullName>
    </recommendedName>
</protein>
<feature type="compositionally biased region" description="Basic and acidic residues" evidence="1">
    <location>
        <begin position="296"/>
        <end position="313"/>
    </location>
</feature>
<gene>
    <name evidence="2" type="ORF">ACFQ2S_10970</name>
</gene>
<evidence type="ECO:0000313" key="3">
    <source>
        <dbReference type="Proteomes" id="UP001597108"/>
    </source>
</evidence>
<reference evidence="3" key="1">
    <citation type="journal article" date="2019" name="Int. J. Syst. Evol. Microbiol.">
        <title>The Global Catalogue of Microorganisms (GCM) 10K type strain sequencing project: providing services to taxonomists for standard genome sequencing and annotation.</title>
        <authorList>
            <consortium name="The Broad Institute Genomics Platform"/>
            <consortium name="The Broad Institute Genome Sequencing Center for Infectious Disease"/>
            <person name="Wu L."/>
            <person name="Ma J."/>
        </authorList>
    </citation>
    <scope>NUCLEOTIDE SEQUENCE [LARGE SCALE GENOMIC DNA]</scope>
    <source>
        <strain evidence="3">CCUG 60524</strain>
    </source>
</reference>